<dbReference type="EMBL" id="CP036264">
    <property type="protein sequence ID" value="QEF98785.1"/>
    <property type="molecule type" value="Genomic_DNA"/>
</dbReference>
<evidence type="ECO:0000313" key="3">
    <source>
        <dbReference type="Proteomes" id="UP000321353"/>
    </source>
</evidence>
<gene>
    <name evidence="2" type="ORF">Mal15_28410</name>
</gene>
<name>A0A5B9MGW3_9BACT</name>
<feature type="chain" id="PRO_5022852877" evidence="1">
    <location>
        <begin position="22"/>
        <end position="298"/>
    </location>
</feature>
<feature type="signal peptide" evidence="1">
    <location>
        <begin position="1"/>
        <end position="21"/>
    </location>
</feature>
<evidence type="ECO:0000313" key="2">
    <source>
        <dbReference type="EMBL" id="QEF98785.1"/>
    </source>
</evidence>
<dbReference type="RefSeq" id="WP_147868277.1">
    <property type="nucleotide sequence ID" value="NZ_CP036264.1"/>
</dbReference>
<dbReference type="AlphaFoldDB" id="A0A5B9MGW3"/>
<proteinExistence type="predicted"/>
<accession>A0A5B9MGW3</accession>
<evidence type="ECO:0000256" key="1">
    <source>
        <dbReference type="SAM" id="SignalP"/>
    </source>
</evidence>
<dbReference type="KEGG" id="smam:Mal15_28410"/>
<keyword evidence="1" id="KW-0732">Signal</keyword>
<organism evidence="2 3">
    <name type="scientific">Stieleria maiorica</name>
    <dbReference type="NCBI Taxonomy" id="2795974"/>
    <lineage>
        <taxon>Bacteria</taxon>
        <taxon>Pseudomonadati</taxon>
        <taxon>Planctomycetota</taxon>
        <taxon>Planctomycetia</taxon>
        <taxon>Pirellulales</taxon>
        <taxon>Pirellulaceae</taxon>
        <taxon>Stieleria</taxon>
    </lineage>
</organism>
<sequence precursor="true">MVRAMVMICLCHLTIVSTTWAQEPTQEYETLKQFYRHQAKQIRFRLDDDGLQRLKLEDPVFTWTGLDYQKYRDTVAPNSGDVYVWTYQGRAVVAGGVLSLPIQSGREVYQEFQALIETPPKPIRSPMKWGQMWSPVGVKLRSLPTAPTPPPGDDDLSRRRRDLQMRGIAKQFSAETRSVQTGEVDALRLIPKAVFRLNAVELQKADSPVVDGSLFIFTNQLGTDPELTLLIECHETDEGLVWKYAPGSLAFQEIWLKHNGREVWHLPNYLDHPGEGNFNSSRLYDSVSIDDIKSMIQQ</sequence>
<protein>
    <submittedName>
        <fullName evidence="2">Uncharacterized protein</fullName>
    </submittedName>
</protein>
<reference evidence="2 3" key="1">
    <citation type="submission" date="2019-02" db="EMBL/GenBank/DDBJ databases">
        <title>Planctomycetal bacteria perform biofilm scaping via a novel small molecule.</title>
        <authorList>
            <person name="Jeske O."/>
            <person name="Boedeker C."/>
            <person name="Wiegand S."/>
            <person name="Breitling P."/>
            <person name="Kallscheuer N."/>
            <person name="Jogler M."/>
            <person name="Rohde M."/>
            <person name="Petersen J."/>
            <person name="Medema M.H."/>
            <person name="Surup F."/>
            <person name="Jogler C."/>
        </authorList>
    </citation>
    <scope>NUCLEOTIDE SEQUENCE [LARGE SCALE GENOMIC DNA]</scope>
    <source>
        <strain evidence="2 3">Mal15</strain>
    </source>
</reference>
<keyword evidence="3" id="KW-1185">Reference proteome</keyword>
<dbReference type="Proteomes" id="UP000321353">
    <property type="component" value="Chromosome"/>
</dbReference>